<evidence type="ECO:0000256" key="1">
    <source>
        <dbReference type="ARBA" id="ARBA00004453"/>
    </source>
</evidence>
<dbReference type="GO" id="GO:0009295">
    <property type="term" value="C:nucleoid"/>
    <property type="evidence" value="ECO:0007669"/>
    <property type="project" value="UniProtKB-SubCell"/>
</dbReference>
<feature type="region of interest" description="Disordered" evidence="5">
    <location>
        <begin position="1"/>
        <end position="64"/>
    </location>
</feature>
<dbReference type="Pfam" id="PF02195">
    <property type="entry name" value="ParB_N"/>
    <property type="match status" value="1"/>
</dbReference>
<dbReference type="InterPro" id="IPR004437">
    <property type="entry name" value="ParB/RepB/Spo0J"/>
</dbReference>
<dbReference type="CDD" id="cd16393">
    <property type="entry name" value="SPO0J_N"/>
    <property type="match status" value="1"/>
</dbReference>
<dbReference type="Gene3D" id="3.90.1530.30">
    <property type="match status" value="1"/>
</dbReference>
<dbReference type="Pfam" id="PF17762">
    <property type="entry name" value="HTH_ParB"/>
    <property type="match status" value="1"/>
</dbReference>
<sequence length="310" mass="33895">MSAKKSGGLGRGLGALIATPDSGLPDWAQAEKQAETAPEQPSASGGIQEIPLRLIDPNPDQPRQTFDPEALKVLAASIKTHGVLQPILLAPQEKGRYRIIAGERRWRAAKSARLKTIPALVREVELRDQMELALVENLQRQDLNPIEEAVSIRALMDEFSLTQEAVAERIGRSRPAVANCLRLLALPAPIQQMLKDGRLNPGQARPLVALDDSKLQLELAEQIAGKELSARQAEQLVKAATKPPKPASETSIAQSQDLALVQETMRRAFGTRIEIKGTTDKGKIQLEYYSREDLERIYELAASLGSKGDN</sequence>
<keyword evidence="8" id="KW-1185">Reference proteome</keyword>
<protein>
    <submittedName>
        <fullName evidence="7">ParB/RepB/Spo0J family partition protein</fullName>
    </submittedName>
</protein>
<keyword evidence="3" id="KW-0159">Chromosome partition</keyword>
<reference evidence="7" key="1">
    <citation type="submission" date="2020-08" db="EMBL/GenBank/DDBJ databases">
        <title>Genome public.</title>
        <authorList>
            <person name="Liu C."/>
            <person name="Sun Q."/>
        </authorList>
    </citation>
    <scope>NUCLEOTIDE SEQUENCE</scope>
    <source>
        <strain evidence="7">NSJ-44</strain>
    </source>
</reference>
<evidence type="ECO:0000313" key="7">
    <source>
        <dbReference type="EMBL" id="MBC8529305.1"/>
    </source>
</evidence>
<dbReference type="GO" id="GO:0007059">
    <property type="term" value="P:chromosome segregation"/>
    <property type="evidence" value="ECO:0007669"/>
    <property type="project" value="UniProtKB-KW"/>
</dbReference>
<dbReference type="SMART" id="SM00470">
    <property type="entry name" value="ParB"/>
    <property type="match status" value="1"/>
</dbReference>
<dbReference type="AlphaFoldDB" id="A0A926D2T6"/>
<evidence type="ECO:0000256" key="3">
    <source>
        <dbReference type="ARBA" id="ARBA00022829"/>
    </source>
</evidence>
<organism evidence="7 8">
    <name type="scientific">Luoshenia tenuis</name>
    <dbReference type="NCBI Taxonomy" id="2763654"/>
    <lineage>
        <taxon>Bacteria</taxon>
        <taxon>Bacillati</taxon>
        <taxon>Bacillota</taxon>
        <taxon>Clostridia</taxon>
        <taxon>Christensenellales</taxon>
        <taxon>Christensenellaceae</taxon>
        <taxon>Luoshenia</taxon>
    </lineage>
</organism>
<dbReference type="Gene3D" id="1.10.10.2830">
    <property type="match status" value="1"/>
</dbReference>
<dbReference type="FunFam" id="3.90.1530.30:FF:000001">
    <property type="entry name" value="Chromosome partitioning protein ParB"/>
    <property type="match status" value="1"/>
</dbReference>
<dbReference type="SUPFAM" id="SSF109709">
    <property type="entry name" value="KorB DNA-binding domain-like"/>
    <property type="match status" value="1"/>
</dbReference>
<dbReference type="PANTHER" id="PTHR33375">
    <property type="entry name" value="CHROMOSOME-PARTITIONING PROTEIN PARB-RELATED"/>
    <property type="match status" value="1"/>
</dbReference>
<dbReference type="Proteomes" id="UP000654279">
    <property type="component" value="Unassembled WGS sequence"/>
</dbReference>
<dbReference type="InterPro" id="IPR041468">
    <property type="entry name" value="HTH_ParB/Spo0J"/>
</dbReference>
<dbReference type="RefSeq" id="WP_249285168.1">
    <property type="nucleotide sequence ID" value="NZ_JACRSO010000003.1"/>
</dbReference>
<dbReference type="NCBIfam" id="TIGR00180">
    <property type="entry name" value="parB_part"/>
    <property type="match status" value="1"/>
</dbReference>
<dbReference type="FunFam" id="1.10.10.2830:FF:000001">
    <property type="entry name" value="Chromosome partitioning protein ParB"/>
    <property type="match status" value="1"/>
</dbReference>
<dbReference type="EMBL" id="JACRSO010000003">
    <property type="protein sequence ID" value="MBC8529305.1"/>
    <property type="molecule type" value="Genomic_DNA"/>
</dbReference>
<proteinExistence type="inferred from homology"/>
<accession>A0A926D2T6</accession>
<comment type="similarity">
    <text evidence="2">Belongs to the ParB family.</text>
</comment>
<dbReference type="GO" id="GO:0003677">
    <property type="term" value="F:DNA binding"/>
    <property type="evidence" value="ECO:0007669"/>
    <property type="project" value="UniProtKB-KW"/>
</dbReference>
<comment type="subcellular location">
    <subcellularLocation>
        <location evidence="1">Cytoplasm</location>
        <location evidence="1">Nucleoid</location>
    </subcellularLocation>
</comment>
<evidence type="ECO:0000256" key="5">
    <source>
        <dbReference type="SAM" id="MobiDB-lite"/>
    </source>
</evidence>
<feature type="domain" description="ParB-like N-terminal" evidence="6">
    <location>
        <begin position="48"/>
        <end position="138"/>
    </location>
</feature>
<dbReference type="InterPro" id="IPR003115">
    <property type="entry name" value="ParB_N"/>
</dbReference>
<dbReference type="GO" id="GO:0045881">
    <property type="term" value="P:positive regulation of sporulation resulting in formation of a cellular spore"/>
    <property type="evidence" value="ECO:0007669"/>
    <property type="project" value="TreeGrafter"/>
</dbReference>
<dbReference type="InterPro" id="IPR050336">
    <property type="entry name" value="Chromosome_partition/occlusion"/>
</dbReference>
<evidence type="ECO:0000259" key="6">
    <source>
        <dbReference type="SMART" id="SM00470"/>
    </source>
</evidence>
<keyword evidence="4" id="KW-0238">DNA-binding</keyword>
<gene>
    <name evidence="7" type="ORF">H8699_07685</name>
</gene>
<dbReference type="SUPFAM" id="SSF110849">
    <property type="entry name" value="ParB/Sulfiredoxin"/>
    <property type="match status" value="1"/>
</dbReference>
<evidence type="ECO:0000256" key="4">
    <source>
        <dbReference type="ARBA" id="ARBA00023125"/>
    </source>
</evidence>
<dbReference type="InterPro" id="IPR036086">
    <property type="entry name" value="ParB/Sulfiredoxin_sf"/>
</dbReference>
<name>A0A926D2T6_9FIRM</name>
<evidence type="ECO:0000313" key="8">
    <source>
        <dbReference type="Proteomes" id="UP000654279"/>
    </source>
</evidence>
<evidence type="ECO:0000256" key="2">
    <source>
        <dbReference type="ARBA" id="ARBA00006295"/>
    </source>
</evidence>
<dbReference type="GO" id="GO:0005694">
    <property type="term" value="C:chromosome"/>
    <property type="evidence" value="ECO:0007669"/>
    <property type="project" value="TreeGrafter"/>
</dbReference>
<dbReference type="PANTHER" id="PTHR33375:SF1">
    <property type="entry name" value="CHROMOSOME-PARTITIONING PROTEIN PARB-RELATED"/>
    <property type="match status" value="1"/>
</dbReference>
<comment type="caution">
    <text evidence="7">The sequence shown here is derived from an EMBL/GenBank/DDBJ whole genome shotgun (WGS) entry which is preliminary data.</text>
</comment>